<evidence type="ECO:0000313" key="1">
    <source>
        <dbReference type="EMBL" id="MCH6168138.1"/>
    </source>
</evidence>
<evidence type="ECO:0008006" key="3">
    <source>
        <dbReference type="Google" id="ProtNLM"/>
    </source>
</evidence>
<evidence type="ECO:0000313" key="2">
    <source>
        <dbReference type="Proteomes" id="UP001299970"/>
    </source>
</evidence>
<accession>A0ABS9TI20</accession>
<dbReference type="Proteomes" id="UP001299970">
    <property type="component" value="Unassembled WGS sequence"/>
</dbReference>
<proteinExistence type="predicted"/>
<dbReference type="RefSeq" id="WP_241038781.1">
    <property type="nucleotide sequence ID" value="NZ_BAAAJF010000001.1"/>
</dbReference>
<name>A0ABS9TI20_9PSEU</name>
<gene>
    <name evidence="1" type="ORF">MMF94_20815</name>
</gene>
<dbReference type="EMBL" id="JAKXMK010000017">
    <property type="protein sequence ID" value="MCH6168138.1"/>
    <property type="molecule type" value="Genomic_DNA"/>
</dbReference>
<organism evidence="1 2">
    <name type="scientific">Pseudonocardia alaniniphila</name>
    <dbReference type="NCBI Taxonomy" id="75291"/>
    <lineage>
        <taxon>Bacteria</taxon>
        <taxon>Bacillati</taxon>
        <taxon>Actinomycetota</taxon>
        <taxon>Actinomycetes</taxon>
        <taxon>Pseudonocardiales</taxon>
        <taxon>Pseudonocardiaceae</taxon>
        <taxon>Pseudonocardia</taxon>
    </lineage>
</organism>
<comment type="caution">
    <text evidence="1">The sequence shown here is derived from an EMBL/GenBank/DDBJ whole genome shotgun (WGS) entry which is preliminary data.</text>
</comment>
<keyword evidence="2" id="KW-1185">Reference proteome</keyword>
<sequence>MVLDAGALIGVDRSDRRVAGLIALGRRARADLVTMAPVVAQAWRDGARQVHLARALAMIDVVPMDLDVARSAGELLKVAGGSDVVDASVALLARPGDQILTSDPGDLDTLVKARPVTVAVVRV</sequence>
<protein>
    <recommendedName>
        <fullName evidence="3">Twitching motility protein PilT</fullName>
    </recommendedName>
</protein>
<reference evidence="1 2" key="1">
    <citation type="submission" date="2022-03" db="EMBL/GenBank/DDBJ databases">
        <title>Pseudonocardia alaer sp. nov., a novel actinomycete isolated from reed forest soil.</title>
        <authorList>
            <person name="Wang L."/>
        </authorList>
    </citation>
    <scope>NUCLEOTIDE SEQUENCE [LARGE SCALE GENOMIC DNA]</scope>
    <source>
        <strain evidence="1 2">Y-16303</strain>
    </source>
</reference>